<protein>
    <recommendedName>
        <fullName evidence="2">hydroxymethylpyrimidine kinase</fullName>
        <ecNumber evidence="2">2.7.1.49</ecNumber>
    </recommendedName>
</protein>
<dbReference type="EMBL" id="JAVVDO010000006">
    <property type="protein sequence ID" value="MDT8330637.1"/>
    <property type="molecule type" value="Genomic_DNA"/>
</dbReference>
<evidence type="ECO:0000313" key="11">
    <source>
        <dbReference type="Proteomes" id="UP001258945"/>
    </source>
</evidence>
<reference evidence="9 11" key="2">
    <citation type="journal article" date="2019" name="Microb. Pathog.">
        <title>Comparison of VITEK 2, MALDI-TOF MS, 16S rRNA gene sequencing, and whole-genome sequencing for identification of Roseomonas mucosa.</title>
        <authorList>
            <person name="Rudolph W.W."/>
            <person name="Gunzer F."/>
            <person name="Trauth M."/>
            <person name="Bunk B."/>
            <person name="Bigge R."/>
            <person name="Schrottner P."/>
        </authorList>
    </citation>
    <scope>NUCLEOTIDE SEQUENCE [LARGE SCALE GENOMIC DNA]</scope>
    <source>
        <strain evidence="9 11">DSM 103800</strain>
    </source>
</reference>
<evidence type="ECO:0000259" key="7">
    <source>
        <dbReference type="Pfam" id="PF08543"/>
    </source>
</evidence>
<evidence type="ECO:0000256" key="3">
    <source>
        <dbReference type="ARBA" id="ARBA00022679"/>
    </source>
</evidence>
<evidence type="ECO:0000256" key="4">
    <source>
        <dbReference type="ARBA" id="ARBA00022741"/>
    </source>
</evidence>
<dbReference type="FunFam" id="3.40.1190.20:FF:000003">
    <property type="entry name" value="Phosphomethylpyrimidine kinase ThiD"/>
    <property type="match status" value="1"/>
</dbReference>
<dbReference type="GO" id="GO:0005524">
    <property type="term" value="F:ATP binding"/>
    <property type="evidence" value="ECO:0007669"/>
    <property type="project" value="UniProtKB-KW"/>
</dbReference>
<evidence type="ECO:0000256" key="5">
    <source>
        <dbReference type="ARBA" id="ARBA00022777"/>
    </source>
</evidence>
<evidence type="ECO:0000256" key="6">
    <source>
        <dbReference type="ARBA" id="ARBA00022840"/>
    </source>
</evidence>
<dbReference type="UniPathway" id="UPA00060">
    <property type="reaction ID" value="UER00138"/>
</dbReference>
<dbReference type="Pfam" id="PF08543">
    <property type="entry name" value="Phos_pyr_kin"/>
    <property type="match status" value="1"/>
</dbReference>
<dbReference type="Proteomes" id="UP001258945">
    <property type="component" value="Unassembled WGS sequence"/>
</dbReference>
<sequence>MKGRILIVAGSDSGGGAGIQADIKAVTALGGYAATAITALTAQDTLGVHAVHPVPQDFIAQQIALSLADIGADAVKTGMLGDSDTIGTVAAALERDGRGIPLVLDPVMVAKGGSRLLAEEAVEALKRLLLPLATVVTPNIPEAEVLAGGTIRDLAGMRAAAAAILALGVPAVLLKGGHLPGERLYDLLATPEGEEVFESGHIDTVHTHGTGCTLASAIATGLAQGLTLRDAVARGRAYVRAAIRNAPGFGKGHGPLDHGVTVDPARIAALSGEGPSP</sequence>
<evidence type="ECO:0000256" key="1">
    <source>
        <dbReference type="ARBA" id="ARBA00004948"/>
    </source>
</evidence>
<keyword evidence="5 8" id="KW-0418">Kinase</keyword>
<reference evidence="9" key="3">
    <citation type="submission" date="2023-09" db="EMBL/GenBank/DDBJ databases">
        <authorList>
            <person name="Schober I."/>
            <person name="Bunk B."/>
        </authorList>
    </citation>
    <scope>NUCLEOTIDE SEQUENCE</scope>
    <source>
        <strain evidence="9">DSM 103800</strain>
    </source>
</reference>
<evidence type="ECO:0000313" key="9">
    <source>
        <dbReference type="EMBL" id="MDT8330637.1"/>
    </source>
</evidence>
<dbReference type="GO" id="GO:0005829">
    <property type="term" value="C:cytosol"/>
    <property type="evidence" value="ECO:0007669"/>
    <property type="project" value="TreeGrafter"/>
</dbReference>
<keyword evidence="4" id="KW-0547">Nucleotide-binding</keyword>
<dbReference type="SUPFAM" id="SSF53613">
    <property type="entry name" value="Ribokinase-like"/>
    <property type="match status" value="1"/>
</dbReference>
<dbReference type="GO" id="GO:0009229">
    <property type="term" value="P:thiamine diphosphate biosynthetic process"/>
    <property type="evidence" value="ECO:0007669"/>
    <property type="project" value="UniProtKB-UniPathway"/>
</dbReference>
<dbReference type="EMBL" id="CP015583">
    <property type="protein sequence ID" value="APT57494.1"/>
    <property type="molecule type" value="Genomic_DNA"/>
</dbReference>
<accession>A0A1L7AFB5</accession>
<dbReference type="GO" id="GO:0009228">
    <property type="term" value="P:thiamine biosynthetic process"/>
    <property type="evidence" value="ECO:0007669"/>
    <property type="project" value="InterPro"/>
</dbReference>
<dbReference type="PANTHER" id="PTHR20858">
    <property type="entry name" value="PHOSPHOMETHYLPYRIMIDINE KINASE"/>
    <property type="match status" value="1"/>
</dbReference>
<dbReference type="KEGG" id="rgi:RGI145_10685"/>
<dbReference type="EC" id="2.7.1.49" evidence="2"/>
<dbReference type="PANTHER" id="PTHR20858:SF17">
    <property type="entry name" value="HYDROXYMETHYLPYRIMIDINE_PHOSPHOMETHYLPYRIMIDINE KINASE THI20-RELATED"/>
    <property type="match status" value="1"/>
</dbReference>
<keyword evidence="11" id="KW-1185">Reference proteome</keyword>
<organism evidence="8 10">
    <name type="scientific">Roseomonas gilardii</name>
    <dbReference type="NCBI Taxonomy" id="257708"/>
    <lineage>
        <taxon>Bacteria</taxon>
        <taxon>Pseudomonadati</taxon>
        <taxon>Pseudomonadota</taxon>
        <taxon>Alphaproteobacteria</taxon>
        <taxon>Acetobacterales</taxon>
        <taxon>Roseomonadaceae</taxon>
        <taxon>Roseomonas</taxon>
    </lineage>
</organism>
<reference evidence="8 10" key="1">
    <citation type="submission" date="2016-05" db="EMBL/GenBank/DDBJ databases">
        <title>Complete Genome and Methylome Analysis of Psychrotrophic Bacterial Isolates from Antarctic Lake Untersee.</title>
        <authorList>
            <person name="Fomenkov A."/>
            <person name="Akimov V.N."/>
            <person name="Vasilyeva L.V."/>
            <person name="Andersen D."/>
            <person name="Vincze T."/>
            <person name="Roberts R.J."/>
        </authorList>
    </citation>
    <scope>NUCLEOTIDE SEQUENCE [LARGE SCALE GENOMIC DNA]</scope>
    <source>
        <strain evidence="8 10">U14-5</strain>
    </source>
</reference>
<dbReference type="InterPro" id="IPR029056">
    <property type="entry name" value="Ribokinase-like"/>
</dbReference>
<dbReference type="Proteomes" id="UP000185494">
    <property type="component" value="Chromosome 1"/>
</dbReference>
<dbReference type="RefSeq" id="WP_075798331.1">
    <property type="nucleotide sequence ID" value="NZ_CP015583.1"/>
</dbReference>
<feature type="domain" description="Pyridoxamine kinase/Phosphomethylpyrimidine kinase" evidence="7">
    <location>
        <begin position="12"/>
        <end position="257"/>
    </location>
</feature>
<dbReference type="eggNOG" id="COG0351">
    <property type="taxonomic scope" value="Bacteria"/>
</dbReference>
<dbReference type="AlphaFoldDB" id="A0A1L7AFB5"/>
<keyword evidence="6" id="KW-0067">ATP-binding</keyword>
<proteinExistence type="predicted"/>
<dbReference type="Gene3D" id="3.40.1190.20">
    <property type="match status" value="1"/>
</dbReference>
<comment type="pathway">
    <text evidence="1">Cofactor biosynthesis; thiamine diphosphate biosynthesis.</text>
</comment>
<dbReference type="CDD" id="cd01169">
    <property type="entry name" value="HMPP_kinase"/>
    <property type="match status" value="1"/>
</dbReference>
<evidence type="ECO:0000256" key="2">
    <source>
        <dbReference type="ARBA" id="ARBA00012135"/>
    </source>
</evidence>
<evidence type="ECO:0000313" key="10">
    <source>
        <dbReference type="Proteomes" id="UP000185494"/>
    </source>
</evidence>
<dbReference type="STRING" id="257708.RGI145_10685"/>
<dbReference type="GO" id="GO:0008972">
    <property type="term" value="F:phosphomethylpyrimidine kinase activity"/>
    <property type="evidence" value="ECO:0007669"/>
    <property type="project" value="InterPro"/>
</dbReference>
<name>A0A1L7AFB5_9PROT</name>
<dbReference type="GO" id="GO:0008902">
    <property type="term" value="F:hydroxymethylpyrimidine kinase activity"/>
    <property type="evidence" value="ECO:0007669"/>
    <property type="project" value="UniProtKB-EC"/>
</dbReference>
<evidence type="ECO:0000313" key="8">
    <source>
        <dbReference type="EMBL" id="APT57494.1"/>
    </source>
</evidence>
<dbReference type="InterPro" id="IPR004399">
    <property type="entry name" value="HMP/HMP-P_kinase_dom"/>
</dbReference>
<gene>
    <name evidence="9" type="primary">thiD</name>
    <name evidence="8" type="ORF">RGI145_10685</name>
    <name evidence="9" type="ORF">RQ831_06210</name>
</gene>
<keyword evidence="3 9" id="KW-0808">Transferase</keyword>
<dbReference type="NCBIfam" id="TIGR00097">
    <property type="entry name" value="HMP-P_kinase"/>
    <property type="match status" value="1"/>
</dbReference>
<dbReference type="InterPro" id="IPR013749">
    <property type="entry name" value="PM/HMP-P_kinase-1"/>
</dbReference>